<accession>A0A2D3LAI8</accession>
<organism evidence="1 2">
    <name type="scientific">Prevotella intermedia</name>
    <dbReference type="NCBI Taxonomy" id="28131"/>
    <lineage>
        <taxon>Bacteria</taxon>
        <taxon>Pseudomonadati</taxon>
        <taxon>Bacteroidota</taxon>
        <taxon>Bacteroidia</taxon>
        <taxon>Bacteroidales</taxon>
        <taxon>Prevotellaceae</taxon>
        <taxon>Prevotella</taxon>
    </lineage>
</organism>
<reference evidence="1 2" key="1">
    <citation type="submission" date="2017-11" db="EMBL/GenBank/DDBJ databases">
        <title>Genome sequencing of Prevotella intermedia KCOM 2837.</title>
        <authorList>
            <person name="Kook J.-K."/>
            <person name="Park S.-N."/>
            <person name="Lim Y.K."/>
        </authorList>
    </citation>
    <scope>NUCLEOTIDE SEQUENCE [LARGE SCALE GENOMIC DNA]</scope>
    <source>
        <strain evidence="1 2">KCOM 2837</strain>
    </source>
</reference>
<protein>
    <submittedName>
        <fullName evidence="1">Uncharacterized protein</fullName>
    </submittedName>
</protein>
<evidence type="ECO:0000313" key="2">
    <source>
        <dbReference type="Proteomes" id="UP000229630"/>
    </source>
</evidence>
<sequence>MHGKSGCFATQNLRFRNAKTQLPFFLRIIFTRLRLFSCYFLEFLGILEKLEILCEPAFTSLPKVQYPTPYT</sequence>
<dbReference type="AlphaFoldDB" id="A0A2D3LAI8"/>
<evidence type="ECO:0000313" key="1">
    <source>
        <dbReference type="EMBL" id="ATV27586.1"/>
    </source>
</evidence>
<name>A0A2D3LAI8_PREIN</name>
<proteinExistence type="predicted"/>
<dbReference type="EMBL" id="CP024724">
    <property type="protein sequence ID" value="ATV27586.1"/>
    <property type="molecule type" value="Genomic_DNA"/>
</dbReference>
<gene>
    <name evidence="1" type="ORF">CTM62_12700</name>
</gene>
<dbReference type="Proteomes" id="UP000229630">
    <property type="component" value="Chromosome 2"/>
</dbReference>